<protein>
    <submittedName>
        <fullName evidence="1 3">Uncharacterized protein</fullName>
    </submittedName>
</protein>
<name>A0A090MVB6_STRRB</name>
<dbReference type="WormBase" id="SRAE_1000106200">
    <property type="protein sequence ID" value="SRP10617"/>
    <property type="gene ID" value="WBGene00257663"/>
</dbReference>
<dbReference type="AlphaFoldDB" id="A0A090MVB6"/>
<organism evidence="1">
    <name type="scientific">Strongyloides ratti</name>
    <name type="common">Parasitic roundworm</name>
    <dbReference type="NCBI Taxonomy" id="34506"/>
    <lineage>
        <taxon>Eukaryota</taxon>
        <taxon>Metazoa</taxon>
        <taxon>Ecdysozoa</taxon>
        <taxon>Nematoda</taxon>
        <taxon>Chromadorea</taxon>
        <taxon>Rhabditida</taxon>
        <taxon>Tylenchina</taxon>
        <taxon>Panagrolaimomorpha</taxon>
        <taxon>Strongyloidoidea</taxon>
        <taxon>Strongyloididae</taxon>
        <taxon>Strongyloides</taxon>
    </lineage>
</organism>
<dbReference type="RefSeq" id="XP_024501995.1">
    <property type="nucleotide sequence ID" value="XM_024647970.1"/>
</dbReference>
<dbReference type="WBParaSite" id="SRAE_1000106200.1">
    <property type="protein sequence ID" value="SRAE_1000106200.1"/>
    <property type="gene ID" value="WBGene00257663"/>
</dbReference>
<reference evidence="3" key="2">
    <citation type="submission" date="2020-12" db="UniProtKB">
        <authorList>
            <consortium name="WormBaseParasite"/>
        </authorList>
    </citation>
    <scope>IDENTIFICATION</scope>
</reference>
<evidence type="ECO:0000313" key="4">
    <source>
        <dbReference type="WormBase" id="SRAE_1000106200"/>
    </source>
</evidence>
<dbReference type="GeneID" id="36375158"/>
<accession>A0A090MVB6</accession>
<proteinExistence type="predicted"/>
<gene>
    <name evidence="1 3 4" type="ORF">SRAE_1000106200</name>
</gene>
<keyword evidence="2" id="KW-1185">Reference proteome</keyword>
<dbReference type="Proteomes" id="UP000035682">
    <property type="component" value="Unplaced"/>
</dbReference>
<reference evidence="1 2" key="1">
    <citation type="submission" date="2014-09" db="EMBL/GenBank/DDBJ databases">
        <authorList>
            <person name="Martin A.A."/>
        </authorList>
    </citation>
    <scope>NUCLEOTIDE SEQUENCE</scope>
    <source>
        <strain evidence="2">ED321</strain>
        <strain evidence="1">ED321 Heterogonic</strain>
    </source>
</reference>
<sequence>MNFYYLFIFNIGYLIFFSKINGKKVYQFPIFQSNDCKVNKLAVIHPKYDSHLTWVLSPTCDFAVKYNWDVGTFLKLLHEETTQLENLIGYCSGNYNNNIFTNFDNGILFIIFQDKKNNKVKHNKVYYDVIVIDTIEFWNSKLPYINILNKIPDNITFINKLSFKSNVTFNSCIGDKSNVTINVVCIYESKKIHYQYFLNNTSKKTMIIKEVFNLDFFLQNNHIYSLHYYKNILYILYWSVYLDDEIIYAHETEKINCKKLNECYPGFRVPIYRNDDLYYHKISSIKNLGITLDICMRISSECKSYFLSDDKMLDPFVCTHAKSFDGFNLILSGTIPIANPYIGLFSSMSSDSCSIKKDYISKKYIL</sequence>
<dbReference type="CTD" id="36375158"/>
<evidence type="ECO:0000313" key="3">
    <source>
        <dbReference type="WBParaSite" id="SRAE_1000106200.1"/>
    </source>
</evidence>
<dbReference type="EMBL" id="LN609528">
    <property type="protein sequence ID" value="CEF62793.1"/>
    <property type="molecule type" value="Genomic_DNA"/>
</dbReference>
<evidence type="ECO:0000313" key="2">
    <source>
        <dbReference type="Proteomes" id="UP000035682"/>
    </source>
</evidence>
<evidence type="ECO:0000313" key="1">
    <source>
        <dbReference type="EMBL" id="CEF62793.1"/>
    </source>
</evidence>